<dbReference type="Gene3D" id="1.10.10.880">
    <property type="entry name" value="Anti sigma-E protein RseA, N-terminal domain"/>
    <property type="match status" value="1"/>
</dbReference>
<organism evidence="3 4">
    <name type="scientific">Proteobacteria bacterium 228</name>
    <dbReference type="NCBI Taxonomy" id="2083153"/>
    <lineage>
        <taxon>Bacteria</taxon>
        <taxon>Pseudomonadati</taxon>
        <taxon>Pseudomonadota</taxon>
    </lineage>
</organism>
<comment type="caution">
    <text evidence="3">The sequence shown here is derived from an EMBL/GenBank/DDBJ whole genome shotgun (WGS) entry which is preliminary data.</text>
</comment>
<dbReference type="InterPro" id="IPR038484">
    <property type="entry name" value="MucB/RseB_C_sf"/>
</dbReference>
<protein>
    <recommendedName>
        <fullName evidence="5">Anti-sigma factor</fullName>
    </recommendedName>
</protein>
<dbReference type="GO" id="GO:0016989">
    <property type="term" value="F:sigma factor antagonist activity"/>
    <property type="evidence" value="ECO:0007669"/>
    <property type="project" value="InterPro"/>
</dbReference>
<evidence type="ECO:0000313" key="3">
    <source>
        <dbReference type="EMBL" id="PPC79060.1"/>
    </source>
</evidence>
<dbReference type="Proteomes" id="UP000238196">
    <property type="component" value="Unassembled WGS sequence"/>
</dbReference>
<sequence length="284" mass="31216">MNEQSREHLSALLDGEADELNLRRLLQQADDASKLRQSWQRYHLISDMLHERPSGSGMQLADRVRAQLDDEDAVQQPERVSQWWKPFSHLAVAASVAAVVFVGVGQFLPRSASLPVATDSVSSQVASVASTPALDPSAGSEPVLPVSYSSQSLAQPQPGLQPSHYIRLDTGLDDYLQRHNQRISDTMTPWQLGWAPDGYQLKSQDLSGDQQVMTYANDTHSFSVFIEPLGLKPRIEGAIERQGKVVLARQLLSNSGDCYVTVAGDIPQQVALAIIQNLKHASKQ</sequence>
<dbReference type="InterPro" id="IPR052383">
    <property type="entry name" value="Anti-sigma-E_RseA-like"/>
</dbReference>
<dbReference type="CDD" id="cd16328">
    <property type="entry name" value="RseA_N"/>
    <property type="match status" value="1"/>
</dbReference>
<feature type="domain" description="MucB/RseB C-terminal" evidence="2">
    <location>
        <begin position="188"/>
        <end position="278"/>
    </location>
</feature>
<dbReference type="Pfam" id="PF17188">
    <property type="entry name" value="MucB_RseB_C"/>
    <property type="match status" value="1"/>
</dbReference>
<evidence type="ECO:0008006" key="5">
    <source>
        <dbReference type="Google" id="ProtNLM"/>
    </source>
</evidence>
<evidence type="ECO:0000259" key="2">
    <source>
        <dbReference type="Pfam" id="PF17188"/>
    </source>
</evidence>
<accession>A0A2S5KWA9</accession>
<dbReference type="InterPro" id="IPR036147">
    <property type="entry name" value="Anti-sigma_E_RseA_N_sf"/>
</dbReference>
<dbReference type="Gene3D" id="3.30.200.100">
    <property type="entry name" value="MucB/RseB, C-terminal domain"/>
    <property type="match status" value="1"/>
</dbReference>
<dbReference type="InterPro" id="IPR005572">
    <property type="entry name" value="Anti-sigma_E_RseA_N"/>
</dbReference>
<feature type="domain" description="Anti sigma-E protein RseA N-terminal" evidence="1">
    <location>
        <begin position="6"/>
        <end position="80"/>
    </location>
</feature>
<gene>
    <name evidence="3" type="ORF">C4K68_02600</name>
</gene>
<dbReference type="EMBL" id="PRLP01000007">
    <property type="protein sequence ID" value="PPC79060.1"/>
    <property type="molecule type" value="Genomic_DNA"/>
</dbReference>
<evidence type="ECO:0000259" key="1">
    <source>
        <dbReference type="Pfam" id="PF03872"/>
    </source>
</evidence>
<dbReference type="AlphaFoldDB" id="A0A2S5KWA9"/>
<dbReference type="OrthoDB" id="5734981at2"/>
<dbReference type="Pfam" id="PF03872">
    <property type="entry name" value="RseA_N"/>
    <property type="match status" value="1"/>
</dbReference>
<name>A0A2S5KWA9_9PROT</name>
<dbReference type="PANTHER" id="PTHR38104:SF1">
    <property type="entry name" value="ANTI-SIGMA-E FACTOR RSEA"/>
    <property type="match status" value="1"/>
</dbReference>
<dbReference type="PANTHER" id="PTHR38104">
    <property type="match status" value="1"/>
</dbReference>
<evidence type="ECO:0000313" key="4">
    <source>
        <dbReference type="Proteomes" id="UP000238196"/>
    </source>
</evidence>
<dbReference type="InterPro" id="IPR033436">
    <property type="entry name" value="MucB/RseB_C"/>
</dbReference>
<dbReference type="SUPFAM" id="SSF89069">
    <property type="entry name" value="N-terminal, cytoplasmic domain of anti-sigmaE factor RseA"/>
    <property type="match status" value="1"/>
</dbReference>
<reference evidence="3 4" key="1">
    <citation type="submission" date="2018-02" db="EMBL/GenBank/DDBJ databases">
        <title>novel marine gammaproteobacteria from coastal saline agro ecosystem.</title>
        <authorList>
            <person name="Krishnan R."/>
            <person name="Ramesh Kumar N."/>
        </authorList>
    </citation>
    <scope>NUCLEOTIDE SEQUENCE [LARGE SCALE GENOMIC DNA]</scope>
    <source>
        <strain evidence="3 4">228</strain>
    </source>
</reference>
<proteinExistence type="predicted"/>